<dbReference type="EMBL" id="QUSX01000001">
    <property type="protein sequence ID" value="RRQ50495.1"/>
    <property type="molecule type" value="Genomic_DNA"/>
</dbReference>
<accession>A0A426RNB5</accession>
<sequence length="734" mass="83899">MREPKEILRRALNKWRLIRGAEVLVTGFAAGMSTYFLFSNAMVAMACFVGVLLVAMLYVKPWKYTLEHICSRVDETITPMEYSTALILANESELPLLSKIQRIRAGETLKRHQREIRFKNSLLPITGLSLIAVLGAWLLHVLGVFQIDHTATQIPGTDVVNFKRLDAVNNEMIPPKIGKQEIHIAYPNYTQMPDEFTTQMNLRVLEGSRVSWNIAFDQPLKGVQIQIGEDSLRMDFRNNSYSKTMVVDYANFYAIKFQDSLGKAYLSDLFALEAYKDEPPVIEIEGLPQFSSFDFEGPQKLAFTTQLKDDFGLTDVAIIATVSKGSGESVKFREERLGFDTKLSHGTKRQDFSKTLNLRELKMEPGDELYFYVEAIDNKQPRPNISRTETFFSVIKDTVTDQFAVEGTLGADLMPDYFRSQRQLIIDTEKLIADKPVIETKEFNFRSNELGFDQKALRIKYGEFMGDESEGGPVVTEVETVTAEDPLAEYTHDHDGSNEHNLVAEEHDHEDHANEGDEENPLEAYVHNHEDPEASTLFAQSLKSKLKQAMAEMWDAELYLRLFQPEKSLPYQYKALKLIQEIKNSARIYVHRIGFDPPPIKEDKRLTGDLKEIGNFSKDETLDNEDLYEGIRNAVARLEILLDTDMKITKADRELFNKAGNELARKAIEEPGSYLETLQMVKWLSQSENSTEQQLKSALKGLYQVLPKRQRLPYKDGRYDNQLNNLFIEALDVE</sequence>
<evidence type="ECO:0000313" key="2">
    <source>
        <dbReference type="EMBL" id="RRQ50495.1"/>
    </source>
</evidence>
<name>A0A426RNB5_9FLAO</name>
<evidence type="ECO:0000313" key="3">
    <source>
        <dbReference type="Proteomes" id="UP000286990"/>
    </source>
</evidence>
<comment type="caution">
    <text evidence="2">The sequence shown here is derived from an EMBL/GenBank/DDBJ whole genome shotgun (WGS) entry which is preliminary data.</text>
</comment>
<dbReference type="RefSeq" id="WP_125222315.1">
    <property type="nucleotide sequence ID" value="NZ_QUSX01000001.1"/>
</dbReference>
<feature type="transmembrane region" description="Helical" evidence="1">
    <location>
        <begin position="121"/>
        <end position="145"/>
    </location>
</feature>
<protein>
    <submittedName>
        <fullName evidence="2">Tryptophan-rich sensory protein</fullName>
    </submittedName>
</protein>
<dbReference type="Proteomes" id="UP000286990">
    <property type="component" value="Unassembled WGS sequence"/>
</dbReference>
<keyword evidence="1" id="KW-0472">Membrane</keyword>
<evidence type="ECO:0000256" key="1">
    <source>
        <dbReference type="SAM" id="Phobius"/>
    </source>
</evidence>
<organism evidence="2 3">
    <name type="scientific">Maribacter algicola</name>
    <dbReference type="NCBI Taxonomy" id="2498892"/>
    <lineage>
        <taxon>Bacteria</taxon>
        <taxon>Pseudomonadati</taxon>
        <taxon>Bacteroidota</taxon>
        <taxon>Flavobacteriia</taxon>
        <taxon>Flavobacteriales</taxon>
        <taxon>Flavobacteriaceae</taxon>
        <taxon>Maribacter</taxon>
    </lineage>
</organism>
<keyword evidence="1" id="KW-1133">Transmembrane helix</keyword>
<reference evidence="3" key="1">
    <citation type="submission" date="2018-12" db="EMBL/GenBank/DDBJ databases">
        <title>Maribacter lutimaris sp. nov., isolated from marine sediment.</title>
        <authorList>
            <person name="Kim K.K."/>
        </authorList>
    </citation>
    <scope>NUCLEOTIDE SEQUENCE [LARGE SCALE GENOMIC DNA]</scope>
    <source>
        <strain evidence="3">PoM-212</strain>
    </source>
</reference>
<keyword evidence="1" id="KW-0812">Transmembrane</keyword>
<dbReference type="AlphaFoldDB" id="A0A426RNB5"/>
<feature type="transmembrane region" description="Helical" evidence="1">
    <location>
        <begin position="43"/>
        <end position="59"/>
    </location>
</feature>
<dbReference type="OrthoDB" id="780137at2"/>
<proteinExistence type="predicted"/>
<feature type="transmembrane region" description="Helical" evidence="1">
    <location>
        <begin position="20"/>
        <end position="37"/>
    </location>
</feature>
<gene>
    <name evidence="2" type="ORF">DZC72_08110</name>
</gene>
<keyword evidence="3" id="KW-1185">Reference proteome</keyword>